<dbReference type="SMART" id="SM00241">
    <property type="entry name" value="ZP"/>
    <property type="match status" value="1"/>
</dbReference>
<evidence type="ECO:0000256" key="9">
    <source>
        <dbReference type="ARBA" id="ARBA00022729"/>
    </source>
</evidence>
<dbReference type="PROSITE" id="PS51034">
    <property type="entry name" value="ZP_2"/>
    <property type="match status" value="1"/>
</dbReference>
<feature type="domain" description="ZP" evidence="16">
    <location>
        <begin position="44"/>
        <end position="314"/>
    </location>
</feature>
<dbReference type="EMBL" id="JBCEZU010000145">
    <property type="protein sequence ID" value="KAK9524562.1"/>
    <property type="molecule type" value="Genomic_DNA"/>
</dbReference>
<comment type="subcellular location">
    <subcellularLocation>
        <location evidence="1">Secreted</location>
        <location evidence="1">Extracellular space</location>
        <location evidence="1">Extracellular matrix</location>
    </subcellularLocation>
    <subcellularLocation>
        <location evidence="14">Zona pellucida</location>
    </subcellularLocation>
    <subcellularLocation>
        <location evidence="14">Cell membrane</location>
        <topology evidence="14">Single-pass type I membrane protein</topology>
    </subcellularLocation>
</comment>
<dbReference type="InterPro" id="IPR001507">
    <property type="entry name" value="ZP_dom"/>
</dbReference>
<comment type="PTM">
    <text evidence="14">Proteolytically cleaved before the transmembrane segment to yield the secreted ectodomain incorporated in the zona pellucida.</text>
</comment>
<keyword evidence="8" id="KW-0812">Transmembrane</keyword>
<feature type="region of interest" description="Disordered" evidence="15">
    <location>
        <begin position="340"/>
        <end position="367"/>
    </location>
</feature>
<name>A0AAW1EQI3_ZOAVI</name>
<keyword evidence="12 14" id="KW-1015">Disulfide bond</keyword>
<feature type="compositionally biased region" description="Polar residues" evidence="15">
    <location>
        <begin position="340"/>
        <end position="352"/>
    </location>
</feature>
<keyword evidence="11" id="KW-0472">Membrane</keyword>
<evidence type="ECO:0000256" key="10">
    <source>
        <dbReference type="ARBA" id="ARBA00022989"/>
    </source>
</evidence>
<evidence type="ECO:0000259" key="16">
    <source>
        <dbReference type="PROSITE" id="PS51034"/>
    </source>
</evidence>
<keyword evidence="10" id="KW-1133">Transmembrane helix</keyword>
<evidence type="ECO:0000256" key="15">
    <source>
        <dbReference type="SAM" id="MobiDB-lite"/>
    </source>
</evidence>
<comment type="similarity">
    <text evidence="2 14">Belongs to the ZP domain family. ZPC subfamily.</text>
</comment>
<feature type="region of interest" description="Disordered" evidence="15">
    <location>
        <begin position="383"/>
        <end position="403"/>
    </location>
</feature>
<evidence type="ECO:0000256" key="12">
    <source>
        <dbReference type="ARBA" id="ARBA00023157"/>
    </source>
</evidence>
<dbReference type="GO" id="GO:0035804">
    <property type="term" value="F:structural constituent of egg coat"/>
    <property type="evidence" value="ECO:0007669"/>
    <property type="project" value="UniProtKB-UniRule"/>
</dbReference>
<proteinExistence type="inferred from homology"/>
<dbReference type="InterPro" id="IPR055356">
    <property type="entry name" value="ZP-N"/>
</dbReference>
<evidence type="ECO:0000256" key="6">
    <source>
        <dbReference type="ARBA" id="ARBA00022530"/>
    </source>
</evidence>
<keyword evidence="6 14" id="KW-0272">Extracellular matrix</keyword>
<evidence type="ECO:0000256" key="1">
    <source>
        <dbReference type="ARBA" id="ARBA00004498"/>
    </source>
</evidence>
<protein>
    <recommendedName>
        <fullName evidence="3 14">Zona pellucida sperm-binding protein 3</fullName>
    </recommendedName>
</protein>
<keyword evidence="9 14" id="KW-0732">Signal</keyword>
<dbReference type="PANTHER" id="PTHR11576">
    <property type="entry name" value="ZONA PELLUCIDA SPERM-BINDING PROTEIN 3"/>
    <property type="match status" value="1"/>
</dbReference>
<dbReference type="Pfam" id="PF23344">
    <property type="entry name" value="ZP-N"/>
    <property type="match status" value="1"/>
</dbReference>
<dbReference type="Gene3D" id="2.60.40.3210">
    <property type="entry name" value="Zona pellucida, ZP-N domain"/>
    <property type="match status" value="1"/>
</dbReference>
<evidence type="ECO:0000256" key="4">
    <source>
        <dbReference type="ARBA" id="ARBA00022475"/>
    </source>
</evidence>
<dbReference type="GO" id="GO:0032190">
    <property type="term" value="F:acrosin binding"/>
    <property type="evidence" value="ECO:0007669"/>
    <property type="project" value="TreeGrafter"/>
</dbReference>
<dbReference type="PANTHER" id="PTHR11576:SF2">
    <property type="entry name" value="ZONA PELLUCIDA SPERM-BINDING PROTEIN 3"/>
    <property type="match status" value="1"/>
</dbReference>
<dbReference type="GO" id="GO:0035803">
    <property type="term" value="P:egg coat formation"/>
    <property type="evidence" value="ECO:0007669"/>
    <property type="project" value="UniProtKB-UniRule"/>
</dbReference>
<evidence type="ECO:0000256" key="11">
    <source>
        <dbReference type="ARBA" id="ARBA00023136"/>
    </source>
</evidence>
<feature type="compositionally biased region" description="Polar residues" evidence="15">
    <location>
        <begin position="385"/>
        <end position="396"/>
    </location>
</feature>
<keyword evidence="4 14" id="KW-1003">Cell membrane</keyword>
<evidence type="ECO:0000256" key="2">
    <source>
        <dbReference type="ARBA" id="ARBA00006735"/>
    </source>
</evidence>
<comment type="caution">
    <text evidence="17">The sequence shown here is derived from an EMBL/GenBank/DDBJ whole genome shotgun (WGS) entry which is preliminary data.</text>
</comment>
<evidence type="ECO:0000256" key="14">
    <source>
        <dbReference type="RuleBase" id="RU367066"/>
    </source>
</evidence>
<dbReference type="InterPro" id="IPR048290">
    <property type="entry name" value="ZP_chr"/>
</dbReference>
<comment type="domain">
    <text evidence="14">The ZP domain is involved in the polymerization of the ZP proteins to form the zona pellucida.</text>
</comment>
<dbReference type="FunFam" id="2.60.40.4100:FF:000002">
    <property type="entry name" value="Zona pellucida sperm-binding protein 3"/>
    <property type="match status" value="1"/>
</dbReference>
<evidence type="ECO:0000313" key="18">
    <source>
        <dbReference type="Proteomes" id="UP001488805"/>
    </source>
</evidence>
<evidence type="ECO:0000256" key="13">
    <source>
        <dbReference type="ARBA" id="ARBA00023180"/>
    </source>
</evidence>
<accession>A0AAW1EQI3</accession>
<evidence type="ECO:0000313" key="17">
    <source>
        <dbReference type="EMBL" id="KAK9524562.1"/>
    </source>
</evidence>
<dbReference type="InterPro" id="IPR042235">
    <property type="entry name" value="ZP-C_dom"/>
</dbReference>
<evidence type="ECO:0000256" key="7">
    <source>
        <dbReference type="ARBA" id="ARBA00022685"/>
    </source>
</evidence>
<evidence type="ECO:0000256" key="5">
    <source>
        <dbReference type="ARBA" id="ARBA00022525"/>
    </source>
</evidence>
<dbReference type="InterPro" id="IPR055355">
    <property type="entry name" value="ZP-C"/>
</dbReference>
<keyword evidence="5 14" id="KW-0964">Secreted</keyword>
<evidence type="ECO:0000256" key="3">
    <source>
        <dbReference type="ARBA" id="ARBA00017980"/>
    </source>
</evidence>
<dbReference type="Gene3D" id="2.60.40.4100">
    <property type="entry name" value="Zona pellucida, ZP-C domain"/>
    <property type="match status" value="1"/>
</dbReference>
<dbReference type="AlphaFoldDB" id="A0AAW1EQI3"/>
<dbReference type="Pfam" id="PF00100">
    <property type="entry name" value="Zona_pellucida"/>
    <property type="match status" value="1"/>
</dbReference>
<dbReference type="FunFam" id="2.60.40.3210:FF:000001">
    <property type="entry name" value="Zona pellucida sperm-binding protein 3"/>
    <property type="match status" value="1"/>
</dbReference>
<keyword evidence="13" id="KW-0325">Glycoprotein</keyword>
<gene>
    <name evidence="17" type="ORF">VZT92_016945</name>
</gene>
<organism evidence="17 18">
    <name type="scientific">Zoarces viviparus</name>
    <name type="common">Viviparous eelpout</name>
    <name type="synonym">Blennius viviparus</name>
    <dbReference type="NCBI Taxonomy" id="48416"/>
    <lineage>
        <taxon>Eukaryota</taxon>
        <taxon>Metazoa</taxon>
        <taxon>Chordata</taxon>
        <taxon>Craniata</taxon>
        <taxon>Vertebrata</taxon>
        <taxon>Euteleostomi</taxon>
        <taxon>Actinopterygii</taxon>
        <taxon>Neopterygii</taxon>
        <taxon>Teleostei</taxon>
        <taxon>Neoteleostei</taxon>
        <taxon>Acanthomorphata</taxon>
        <taxon>Eupercaria</taxon>
        <taxon>Perciformes</taxon>
        <taxon>Cottioidei</taxon>
        <taxon>Zoarcales</taxon>
        <taxon>Zoarcidae</taxon>
        <taxon>Zoarcinae</taxon>
        <taxon>Zoarces</taxon>
    </lineage>
</organism>
<dbReference type="GO" id="GO:0007339">
    <property type="term" value="P:binding of sperm to zona pellucida"/>
    <property type="evidence" value="ECO:0007669"/>
    <property type="project" value="UniProtKB-UniRule"/>
</dbReference>
<dbReference type="GO" id="GO:2000344">
    <property type="term" value="P:positive regulation of acrosome reaction"/>
    <property type="evidence" value="ECO:0007669"/>
    <property type="project" value="UniProtKB-UniRule"/>
</dbReference>
<sequence length="403" mass="44440">MATRVKYTQLVSSFIVLLSVCGVFFAKKSDVELGTRESVGLEIKCGEVEVTITVKRRFFEEKRVPFKPENLRLGANSTQQRSCEAKGLSDSDMVISAGLQECGTESSVHGEWLVYSNQLVLIRAVVPTSAGSVIVRGATTVIIPVECHYKRKQTVNGEPLTPTWQPMTATVSAFGLLRFSLRTMADDCSALRSSSVYQQGEAVFLEASVEAPLHPPLALFVDHCVATLKPDPLSLPGYKFISKHGCLMDSVLPGSSSKFLFRKQENRLCFSVQAFHFNQESWEQMFISCHMRATLKPNSHSHHDKACSFHRPTFSWRATEGDNALCGCCDSDDCFGQTGEENSGPTGHTTQLDTEKEHEADTTVGPLHTLPRSHWTGRLSVTKEPFSNPTSMTVTNARGVRGQ</sequence>
<keyword evidence="18" id="KW-1185">Reference proteome</keyword>
<reference evidence="17 18" key="1">
    <citation type="journal article" date="2024" name="Genome Biol. Evol.">
        <title>Chromosome-level genome assembly of the viviparous eelpout Zoarces viviparus.</title>
        <authorList>
            <person name="Fuhrmann N."/>
            <person name="Brasseur M.V."/>
            <person name="Bakowski C.E."/>
            <person name="Podsiadlowski L."/>
            <person name="Prost S."/>
            <person name="Krehenwinkel H."/>
            <person name="Mayer C."/>
        </authorList>
    </citation>
    <scope>NUCLEOTIDE SEQUENCE [LARGE SCALE GENOMIC DNA]</scope>
    <source>
        <strain evidence="17">NO-MEL_2022_Ind0_liver</strain>
    </source>
</reference>
<dbReference type="Proteomes" id="UP001488805">
    <property type="component" value="Unassembled WGS sequence"/>
</dbReference>
<dbReference type="GO" id="GO:0005886">
    <property type="term" value="C:plasma membrane"/>
    <property type="evidence" value="ECO:0007669"/>
    <property type="project" value="UniProtKB-SubCell"/>
</dbReference>
<evidence type="ECO:0000256" key="8">
    <source>
        <dbReference type="ARBA" id="ARBA00022692"/>
    </source>
</evidence>
<dbReference type="PRINTS" id="PR00023">
    <property type="entry name" value="ZPELLUCIDA"/>
</dbReference>
<dbReference type="GO" id="GO:0035805">
    <property type="term" value="C:egg coat"/>
    <property type="evidence" value="ECO:0007669"/>
    <property type="project" value="UniProtKB-SubCell"/>
</dbReference>
<comment type="function">
    <text evidence="14">Component of the zona pellucida, an extracellular matrix surrounding oocytes which mediates sperm binding, induction of the acrosome reaction and prevents post-fertilization polyspermy. The zona pellucida is composed of 3 to 4 glycoproteins, ZP1, ZP2, ZP3, and ZP4. ZP3 is essential for sperm binding and zona matrix formation.</text>
</comment>
<keyword evidence="7 14" id="KW-0165">Cleavage on pair of basic residues</keyword>